<sequence>MVSDDREPIPSDHDQTLSPKAGKELLSHGKKRTVDESERLYQLSLTPINVLERIQNDIIVLLGIHKGINGDFTDLEKKVISSIEKVVRKGECPSLLVEDRAIFRVLLCLQTYFEEEKVTIMLEEQGGGYKNVTYAVFPTLYKLATEAKKASENIKEVRGKLSGTVDSSKRDALRKKLDRKREHKEHCGLLYQKIVFTHASNLKRIKNPRTITLHGQHVSLNELLEFFQNGGPAMLRKVKEALKQS</sequence>
<accession>A0A8A4TQ97</accession>
<name>A0A8A4TQ97_SULCO</name>
<reference evidence="2" key="1">
    <citation type="submission" date="2021-03" db="EMBL/GenBank/DDBJ databases">
        <title>Acanthopleuribacteraceae sp. M133.</title>
        <authorList>
            <person name="Wang G."/>
        </authorList>
    </citation>
    <scope>NUCLEOTIDE SEQUENCE</scope>
    <source>
        <strain evidence="2">M133</strain>
    </source>
</reference>
<dbReference type="EMBL" id="CP071793">
    <property type="protein sequence ID" value="QTD51158.1"/>
    <property type="molecule type" value="Genomic_DNA"/>
</dbReference>
<gene>
    <name evidence="2" type="ORF">J3U87_01705</name>
</gene>
<evidence type="ECO:0000313" key="3">
    <source>
        <dbReference type="Proteomes" id="UP000663929"/>
    </source>
</evidence>
<feature type="region of interest" description="Disordered" evidence="1">
    <location>
        <begin position="1"/>
        <end position="31"/>
    </location>
</feature>
<dbReference type="AlphaFoldDB" id="A0A8A4TQ97"/>
<proteinExistence type="predicted"/>
<keyword evidence="3" id="KW-1185">Reference proteome</keyword>
<dbReference type="RefSeq" id="WP_237381291.1">
    <property type="nucleotide sequence ID" value="NZ_CP071793.1"/>
</dbReference>
<dbReference type="Proteomes" id="UP000663929">
    <property type="component" value="Chromosome"/>
</dbReference>
<evidence type="ECO:0000256" key="1">
    <source>
        <dbReference type="SAM" id="MobiDB-lite"/>
    </source>
</evidence>
<organism evidence="2 3">
    <name type="scientific">Sulfidibacter corallicola</name>
    <dbReference type="NCBI Taxonomy" id="2818388"/>
    <lineage>
        <taxon>Bacteria</taxon>
        <taxon>Pseudomonadati</taxon>
        <taxon>Acidobacteriota</taxon>
        <taxon>Holophagae</taxon>
        <taxon>Acanthopleuribacterales</taxon>
        <taxon>Acanthopleuribacteraceae</taxon>
        <taxon>Sulfidibacter</taxon>
    </lineage>
</organism>
<dbReference type="KEGG" id="scor:J3U87_01705"/>
<evidence type="ECO:0000313" key="2">
    <source>
        <dbReference type="EMBL" id="QTD51158.1"/>
    </source>
</evidence>
<protein>
    <submittedName>
        <fullName evidence="2">Uncharacterized protein</fullName>
    </submittedName>
</protein>